<dbReference type="Proteomes" id="UP000005801">
    <property type="component" value="Unassembled WGS sequence"/>
</dbReference>
<name>A6G9M2_9BACT</name>
<dbReference type="Gene3D" id="3.40.50.300">
    <property type="entry name" value="P-loop containing nucleotide triphosphate hydrolases"/>
    <property type="match status" value="1"/>
</dbReference>
<dbReference type="EMBL" id="ABCS01000046">
    <property type="protein sequence ID" value="EDM77416.1"/>
    <property type="molecule type" value="Genomic_DNA"/>
</dbReference>
<sequence>MSGPIVALLGPQGAGKSSVGRQLAARLGWPQHSVDAHCWAHYRELPEVLAAEDELRRRAIAVEELARRAYLDALAAVVGETHGEAHWWRLWERMRVHAALRCLEREGPAIVDFGAGHARTQLASTRAALQDGLARCEVAVWLQPWPEAERAAASLAERLRCLGRAVDERTLRGDCSPEARPRGVEVVYTGELEPGAVADRLAARVQGSV</sequence>
<dbReference type="RefSeq" id="WP_006973417.1">
    <property type="nucleotide sequence ID" value="NZ_ABCS01000046.1"/>
</dbReference>
<protein>
    <recommendedName>
        <fullName evidence="3">Shikimate kinase</fullName>
    </recommendedName>
</protein>
<reference evidence="1 2" key="1">
    <citation type="submission" date="2007-06" db="EMBL/GenBank/DDBJ databases">
        <authorList>
            <person name="Shimkets L."/>
            <person name="Ferriera S."/>
            <person name="Johnson J."/>
            <person name="Kravitz S."/>
            <person name="Beeson K."/>
            <person name="Sutton G."/>
            <person name="Rogers Y.-H."/>
            <person name="Friedman R."/>
            <person name="Frazier M."/>
            <person name="Venter J.C."/>
        </authorList>
    </citation>
    <scope>NUCLEOTIDE SEQUENCE [LARGE SCALE GENOMIC DNA]</scope>
    <source>
        <strain evidence="1 2">SIR-1</strain>
    </source>
</reference>
<dbReference type="STRING" id="391625.PPSIR1_37914"/>
<dbReference type="SUPFAM" id="SSF52540">
    <property type="entry name" value="P-loop containing nucleoside triphosphate hydrolases"/>
    <property type="match status" value="1"/>
</dbReference>
<evidence type="ECO:0008006" key="3">
    <source>
        <dbReference type="Google" id="ProtNLM"/>
    </source>
</evidence>
<organism evidence="1 2">
    <name type="scientific">Plesiocystis pacifica SIR-1</name>
    <dbReference type="NCBI Taxonomy" id="391625"/>
    <lineage>
        <taxon>Bacteria</taxon>
        <taxon>Pseudomonadati</taxon>
        <taxon>Myxococcota</taxon>
        <taxon>Polyangia</taxon>
        <taxon>Nannocystales</taxon>
        <taxon>Nannocystaceae</taxon>
        <taxon>Plesiocystis</taxon>
    </lineage>
</organism>
<evidence type="ECO:0000313" key="2">
    <source>
        <dbReference type="Proteomes" id="UP000005801"/>
    </source>
</evidence>
<accession>A6G9M2</accession>
<evidence type="ECO:0000313" key="1">
    <source>
        <dbReference type="EMBL" id="EDM77416.1"/>
    </source>
</evidence>
<dbReference type="InterPro" id="IPR027417">
    <property type="entry name" value="P-loop_NTPase"/>
</dbReference>
<gene>
    <name evidence="1" type="ORF">PPSIR1_37914</name>
</gene>
<dbReference type="OrthoDB" id="9800332at2"/>
<dbReference type="eggNOG" id="COG0703">
    <property type="taxonomic scope" value="Bacteria"/>
</dbReference>
<keyword evidence="2" id="KW-1185">Reference proteome</keyword>
<dbReference type="AlphaFoldDB" id="A6G9M2"/>
<comment type="caution">
    <text evidence="1">The sequence shown here is derived from an EMBL/GenBank/DDBJ whole genome shotgun (WGS) entry which is preliminary data.</text>
</comment>
<proteinExistence type="predicted"/>